<reference evidence="1" key="1">
    <citation type="journal article" date="2014" name="Nat. Genet.">
        <title>Genome and transcriptome of the porcine whipworm Trichuris suis.</title>
        <authorList>
            <person name="Jex A.R."/>
            <person name="Nejsum P."/>
            <person name="Schwarz E.M."/>
            <person name="Hu L."/>
            <person name="Young N.D."/>
            <person name="Hall R.S."/>
            <person name="Korhonen P.K."/>
            <person name="Liao S."/>
            <person name="Thamsborg S."/>
            <person name="Xia J."/>
            <person name="Xu P."/>
            <person name="Wang S."/>
            <person name="Scheerlinck J.P."/>
            <person name="Hofmann A."/>
            <person name="Sternberg P.W."/>
            <person name="Wang J."/>
            <person name="Gasser R.B."/>
        </authorList>
    </citation>
    <scope>NUCLEOTIDE SEQUENCE [LARGE SCALE GENOMIC DNA]</scope>
    <source>
        <strain evidence="1">DCEP-RM93F</strain>
    </source>
</reference>
<proteinExistence type="predicted"/>
<dbReference type="AlphaFoldDB" id="A0A085N5G7"/>
<protein>
    <submittedName>
        <fullName evidence="1">Uncharacterized protein</fullName>
    </submittedName>
</protein>
<accession>A0A085N5G7</accession>
<gene>
    <name evidence="1" type="ORF">M514_23171</name>
</gene>
<dbReference type="EMBL" id="KL367552">
    <property type="protein sequence ID" value="KFD64713.1"/>
    <property type="molecule type" value="Genomic_DNA"/>
</dbReference>
<organism evidence="1">
    <name type="scientific">Trichuris suis</name>
    <name type="common">pig whipworm</name>
    <dbReference type="NCBI Taxonomy" id="68888"/>
    <lineage>
        <taxon>Eukaryota</taxon>
        <taxon>Metazoa</taxon>
        <taxon>Ecdysozoa</taxon>
        <taxon>Nematoda</taxon>
        <taxon>Enoplea</taxon>
        <taxon>Dorylaimia</taxon>
        <taxon>Trichinellida</taxon>
        <taxon>Trichuridae</taxon>
        <taxon>Trichuris</taxon>
    </lineage>
</organism>
<name>A0A085N5G7_9BILA</name>
<evidence type="ECO:0000313" key="1">
    <source>
        <dbReference type="EMBL" id="KFD64713.1"/>
    </source>
</evidence>
<dbReference type="Proteomes" id="UP000030758">
    <property type="component" value="Unassembled WGS sequence"/>
</dbReference>
<sequence>MLHEDLKRRFHDVFSMVMPNWEELVDLQSNDELTPRLRQGYTALWLQKQIPILYPGPWVVTDLLTEKRNRLQAVSRGDLSL</sequence>